<evidence type="ECO:0000256" key="6">
    <source>
        <dbReference type="ARBA" id="ARBA00022840"/>
    </source>
</evidence>
<keyword evidence="11" id="KW-1185">Reference proteome</keyword>
<dbReference type="PANTHER" id="PTHR48005">
    <property type="entry name" value="LEUCINE RICH REPEAT KINASE 2"/>
    <property type="match status" value="1"/>
</dbReference>
<dbReference type="PANTHER" id="PTHR48005:SF70">
    <property type="entry name" value="MDIS1-INTERACTING RECEPTOR LIKE KINASE 2-LIKE"/>
    <property type="match status" value="1"/>
</dbReference>
<evidence type="ECO:0000256" key="4">
    <source>
        <dbReference type="ARBA" id="ARBA00022741"/>
    </source>
</evidence>
<evidence type="ECO:0000313" key="11">
    <source>
        <dbReference type="Proteomes" id="UP000694861"/>
    </source>
</evidence>
<dbReference type="InterPro" id="IPR051420">
    <property type="entry name" value="Ser_Thr_Kinases_DiverseReg"/>
</dbReference>
<dbReference type="Gene3D" id="3.30.200.20">
    <property type="entry name" value="Phosphorylase Kinase, domain 1"/>
    <property type="match status" value="1"/>
</dbReference>
<dbReference type="InterPro" id="IPR000719">
    <property type="entry name" value="Prot_kinase_dom"/>
</dbReference>
<keyword evidence="9" id="KW-0812">Transmembrane</keyword>
<evidence type="ECO:0000259" key="10">
    <source>
        <dbReference type="PROSITE" id="PS50011"/>
    </source>
</evidence>
<dbReference type="PROSITE" id="PS50011">
    <property type="entry name" value="PROTEIN_KINASE_DOM"/>
    <property type="match status" value="1"/>
</dbReference>
<feature type="transmembrane region" description="Helical" evidence="9">
    <location>
        <begin position="57"/>
        <end position="79"/>
    </location>
</feature>
<dbReference type="SUPFAM" id="SSF56112">
    <property type="entry name" value="Protein kinase-like (PK-like)"/>
    <property type="match status" value="1"/>
</dbReference>
<dbReference type="InterPro" id="IPR032675">
    <property type="entry name" value="LRR_dom_sf"/>
</dbReference>
<dbReference type="Pfam" id="PF00069">
    <property type="entry name" value="Pkinase"/>
    <property type="match status" value="1"/>
</dbReference>
<dbReference type="Gene3D" id="1.10.510.10">
    <property type="entry name" value="Transferase(Phosphotransferase) domain 1"/>
    <property type="match status" value="1"/>
</dbReference>
<dbReference type="PROSITE" id="PS00109">
    <property type="entry name" value="PROTEIN_KINASE_TYR"/>
    <property type="match status" value="1"/>
</dbReference>
<keyword evidence="3" id="KW-0808">Transferase</keyword>
<dbReference type="InterPro" id="IPR008266">
    <property type="entry name" value="Tyr_kinase_AS"/>
</dbReference>
<organism evidence="11 12">
    <name type="scientific">Prunus mume</name>
    <name type="common">Japanese apricot</name>
    <name type="synonym">Armeniaca mume</name>
    <dbReference type="NCBI Taxonomy" id="102107"/>
    <lineage>
        <taxon>Eukaryota</taxon>
        <taxon>Viridiplantae</taxon>
        <taxon>Streptophyta</taxon>
        <taxon>Embryophyta</taxon>
        <taxon>Tracheophyta</taxon>
        <taxon>Spermatophyta</taxon>
        <taxon>Magnoliopsida</taxon>
        <taxon>eudicotyledons</taxon>
        <taxon>Gunneridae</taxon>
        <taxon>Pentapetalae</taxon>
        <taxon>rosids</taxon>
        <taxon>fabids</taxon>
        <taxon>Rosales</taxon>
        <taxon>Rosaceae</taxon>
        <taxon>Amygdaloideae</taxon>
        <taxon>Amygdaleae</taxon>
        <taxon>Prunus</taxon>
    </lineage>
</organism>
<feature type="domain" description="Protein kinase" evidence="10">
    <location>
        <begin position="121"/>
        <end position="390"/>
    </location>
</feature>
<evidence type="ECO:0000256" key="8">
    <source>
        <dbReference type="ARBA" id="ARBA00048679"/>
    </source>
</evidence>
<name>A0ABM1LYN1_PRUMU</name>
<dbReference type="Proteomes" id="UP000694861">
    <property type="component" value="Unplaced"/>
</dbReference>
<reference evidence="12" key="2">
    <citation type="submission" date="2025-08" db="UniProtKB">
        <authorList>
            <consortium name="RefSeq"/>
        </authorList>
    </citation>
    <scope>IDENTIFICATION</scope>
</reference>
<keyword evidence="5" id="KW-0418">Kinase</keyword>
<keyword evidence="9" id="KW-0472">Membrane</keyword>
<evidence type="ECO:0000256" key="3">
    <source>
        <dbReference type="ARBA" id="ARBA00022679"/>
    </source>
</evidence>
<keyword evidence="9" id="KW-1133">Transmembrane helix</keyword>
<keyword evidence="2" id="KW-0723">Serine/threonine-protein kinase</keyword>
<sequence length="390" mass="43933">MRGLNDIDISYNELQGPIPNNKAFQNPRVEGNDGLCGNVGALKPCDDSDEYKHNSKLAFLIIFPILGALLLAFLAFALFGRRRRKKETEIGQSNMYQSFFSISNFDGRKMYGEIMKATNVFDDVYCVGKGGQGSVYKAKLPSGSTVAVKKFHQTLDGDEASQNKEFLNEIRALTQIRLRNIVRFLGFCSSSRHSFLVYEYLEEGSLAAILSNEHEAEKLDWSTRVRLVKGVVNALCYMHHDCSPPIVHRDITSSNILLHCDCEPYVSDFGTAKLLNPDSSNWTSLAGTYGYVAPEVAYTMKVTEKCDVYSFGVLALEVIMGKQLANFVSSFTCPSTSTYPNIYCLRMYWTNAFPLLNLKFLMNSEPLRGYQLHADIPIHNRGQQCSWFLR</sequence>
<dbReference type="InterPro" id="IPR011009">
    <property type="entry name" value="Kinase-like_dom_sf"/>
</dbReference>
<evidence type="ECO:0000256" key="5">
    <source>
        <dbReference type="ARBA" id="ARBA00022777"/>
    </source>
</evidence>
<keyword evidence="4" id="KW-0547">Nucleotide-binding</keyword>
<dbReference type="GeneID" id="103343366"/>
<dbReference type="EC" id="2.7.11.1" evidence="1"/>
<evidence type="ECO:0000256" key="2">
    <source>
        <dbReference type="ARBA" id="ARBA00022527"/>
    </source>
</evidence>
<proteinExistence type="predicted"/>
<evidence type="ECO:0000256" key="7">
    <source>
        <dbReference type="ARBA" id="ARBA00047899"/>
    </source>
</evidence>
<dbReference type="Gene3D" id="3.80.10.10">
    <property type="entry name" value="Ribonuclease Inhibitor"/>
    <property type="match status" value="1"/>
</dbReference>
<comment type="catalytic activity">
    <reaction evidence="7">
        <text>L-threonyl-[protein] + ATP = O-phospho-L-threonyl-[protein] + ADP + H(+)</text>
        <dbReference type="Rhea" id="RHEA:46608"/>
        <dbReference type="Rhea" id="RHEA-COMP:11060"/>
        <dbReference type="Rhea" id="RHEA-COMP:11605"/>
        <dbReference type="ChEBI" id="CHEBI:15378"/>
        <dbReference type="ChEBI" id="CHEBI:30013"/>
        <dbReference type="ChEBI" id="CHEBI:30616"/>
        <dbReference type="ChEBI" id="CHEBI:61977"/>
        <dbReference type="ChEBI" id="CHEBI:456216"/>
        <dbReference type="EC" id="2.7.11.1"/>
    </reaction>
</comment>
<evidence type="ECO:0000256" key="9">
    <source>
        <dbReference type="SAM" id="Phobius"/>
    </source>
</evidence>
<protein>
    <recommendedName>
        <fullName evidence="1">non-specific serine/threonine protein kinase</fullName>
        <ecNumber evidence="1">2.7.11.1</ecNumber>
    </recommendedName>
</protein>
<reference evidence="11" key="1">
    <citation type="journal article" date="2012" name="Nat. Commun.">
        <title>The genome of Prunus mume.</title>
        <authorList>
            <person name="Zhang Q."/>
            <person name="Chen W."/>
            <person name="Sun L."/>
            <person name="Zhao F."/>
            <person name="Huang B."/>
            <person name="Yang W."/>
            <person name="Tao Y."/>
            <person name="Wang J."/>
            <person name="Yuan Z."/>
            <person name="Fan G."/>
            <person name="Xing Z."/>
            <person name="Han C."/>
            <person name="Pan H."/>
            <person name="Zhong X."/>
            <person name="Shi W."/>
            <person name="Liang X."/>
            <person name="Du D."/>
            <person name="Sun F."/>
            <person name="Xu Z."/>
            <person name="Hao R."/>
            <person name="Lv T."/>
            <person name="Lv Y."/>
            <person name="Zheng Z."/>
            <person name="Sun M."/>
            <person name="Luo L."/>
            <person name="Cai M."/>
            <person name="Gao Y."/>
            <person name="Wang J."/>
            <person name="Yin Y."/>
            <person name="Xu X."/>
            <person name="Cheng T."/>
            <person name="Wang J."/>
        </authorList>
    </citation>
    <scope>NUCLEOTIDE SEQUENCE [LARGE SCALE GENOMIC DNA]</scope>
</reference>
<keyword evidence="6" id="KW-0067">ATP-binding</keyword>
<gene>
    <name evidence="12" type="primary">LOC103343366</name>
</gene>
<dbReference type="RefSeq" id="XP_016652508.1">
    <property type="nucleotide sequence ID" value="XM_016797022.1"/>
</dbReference>
<evidence type="ECO:0000313" key="12">
    <source>
        <dbReference type="RefSeq" id="XP_016652508.1"/>
    </source>
</evidence>
<accession>A0ABM1LYN1</accession>
<comment type="catalytic activity">
    <reaction evidence="8">
        <text>L-seryl-[protein] + ATP = O-phospho-L-seryl-[protein] + ADP + H(+)</text>
        <dbReference type="Rhea" id="RHEA:17989"/>
        <dbReference type="Rhea" id="RHEA-COMP:9863"/>
        <dbReference type="Rhea" id="RHEA-COMP:11604"/>
        <dbReference type="ChEBI" id="CHEBI:15378"/>
        <dbReference type="ChEBI" id="CHEBI:29999"/>
        <dbReference type="ChEBI" id="CHEBI:30616"/>
        <dbReference type="ChEBI" id="CHEBI:83421"/>
        <dbReference type="ChEBI" id="CHEBI:456216"/>
        <dbReference type="EC" id="2.7.11.1"/>
    </reaction>
</comment>
<evidence type="ECO:0000256" key="1">
    <source>
        <dbReference type="ARBA" id="ARBA00012513"/>
    </source>
</evidence>